<proteinExistence type="predicted"/>
<accession>A0ABU6QBP0</accession>
<comment type="caution">
    <text evidence="1">The sequence shown here is derived from an EMBL/GenBank/DDBJ whole genome shotgun (WGS) entry which is preliminary data.</text>
</comment>
<keyword evidence="2" id="KW-1185">Reference proteome</keyword>
<evidence type="ECO:0000313" key="2">
    <source>
        <dbReference type="Proteomes" id="UP001341840"/>
    </source>
</evidence>
<sequence length="137" mass="15293">MEQLLLGEWGGKPTRIHWYPTRPYPIRIITRPNVRRVLTGVDSLARRDELTGVRTPSLEDAGDGNLARPAPSEAGIWDNRVGMGRLPVGVVVGDGVVFSVKFHYQAPSRKPLFSIFTIDQSFIHKLKRTGMSAHYLG</sequence>
<protein>
    <submittedName>
        <fullName evidence="1">Uncharacterized protein</fullName>
    </submittedName>
</protein>
<dbReference type="Proteomes" id="UP001341840">
    <property type="component" value="Unassembled WGS sequence"/>
</dbReference>
<evidence type="ECO:0000313" key="1">
    <source>
        <dbReference type="EMBL" id="MED6109248.1"/>
    </source>
</evidence>
<name>A0ABU6QBP0_9FABA</name>
<organism evidence="1 2">
    <name type="scientific">Stylosanthes scabra</name>
    <dbReference type="NCBI Taxonomy" id="79078"/>
    <lineage>
        <taxon>Eukaryota</taxon>
        <taxon>Viridiplantae</taxon>
        <taxon>Streptophyta</taxon>
        <taxon>Embryophyta</taxon>
        <taxon>Tracheophyta</taxon>
        <taxon>Spermatophyta</taxon>
        <taxon>Magnoliopsida</taxon>
        <taxon>eudicotyledons</taxon>
        <taxon>Gunneridae</taxon>
        <taxon>Pentapetalae</taxon>
        <taxon>rosids</taxon>
        <taxon>fabids</taxon>
        <taxon>Fabales</taxon>
        <taxon>Fabaceae</taxon>
        <taxon>Papilionoideae</taxon>
        <taxon>50 kb inversion clade</taxon>
        <taxon>dalbergioids sensu lato</taxon>
        <taxon>Dalbergieae</taxon>
        <taxon>Pterocarpus clade</taxon>
        <taxon>Stylosanthes</taxon>
    </lineage>
</organism>
<dbReference type="EMBL" id="JASCZI010000137">
    <property type="protein sequence ID" value="MED6109248.1"/>
    <property type="molecule type" value="Genomic_DNA"/>
</dbReference>
<reference evidence="1 2" key="1">
    <citation type="journal article" date="2023" name="Plants (Basel)">
        <title>Bridging the Gap: Combining Genomics and Transcriptomics Approaches to Understand Stylosanthes scabra, an Orphan Legume from the Brazilian Caatinga.</title>
        <authorList>
            <person name="Ferreira-Neto J.R.C."/>
            <person name="da Silva M.D."/>
            <person name="Binneck E."/>
            <person name="de Melo N.F."/>
            <person name="da Silva R.H."/>
            <person name="de Melo A.L.T.M."/>
            <person name="Pandolfi V."/>
            <person name="Bustamante F.O."/>
            <person name="Brasileiro-Vidal A.C."/>
            <person name="Benko-Iseppon A.M."/>
        </authorList>
    </citation>
    <scope>NUCLEOTIDE SEQUENCE [LARGE SCALE GENOMIC DNA]</scope>
    <source>
        <tissue evidence="1">Leaves</tissue>
    </source>
</reference>
<gene>
    <name evidence="1" type="ORF">PIB30_031687</name>
</gene>